<evidence type="ECO:0000256" key="6">
    <source>
        <dbReference type="PIRSR" id="PIRSR000337-1"/>
    </source>
</evidence>
<dbReference type="SUPFAM" id="SSF51679">
    <property type="entry name" value="Bacterial luciferase-like"/>
    <property type="match status" value="1"/>
</dbReference>
<feature type="binding site" evidence="6">
    <location>
        <position position="91"/>
    </location>
    <ligand>
        <name>FMN</name>
        <dbReference type="ChEBI" id="CHEBI:58210"/>
    </ligand>
</feature>
<dbReference type="GO" id="GO:0016705">
    <property type="term" value="F:oxidoreductase activity, acting on paired donors, with incorporation or reduction of molecular oxygen"/>
    <property type="evidence" value="ECO:0007669"/>
    <property type="project" value="InterPro"/>
</dbReference>
<evidence type="ECO:0000313" key="9">
    <source>
        <dbReference type="Proteomes" id="UP000326060"/>
    </source>
</evidence>
<dbReference type="InterPro" id="IPR011251">
    <property type="entry name" value="Luciferase-like_dom"/>
</dbReference>
<keyword evidence="4" id="KW-0503">Monooxygenase</keyword>
<gene>
    <name evidence="8" type="ORF">EMB92_09155</name>
</gene>
<dbReference type="EMBL" id="RZJP01000004">
    <property type="protein sequence ID" value="KAA8815353.1"/>
    <property type="molecule type" value="Genomic_DNA"/>
</dbReference>
<dbReference type="Gene3D" id="3.20.20.30">
    <property type="entry name" value="Luciferase-like domain"/>
    <property type="match status" value="1"/>
</dbReference>
<protein>
    <submittedName>
        <fullName evidence="8">LLM class flavin-dependent oxidoreductase</fullName>
    </submittedName>
</protein>
<feature type="binding site" evidence="6">
    <location>
        <position position="186"/>
    </location>
    <ligand>
        <name>FMN</name>
        <dbReference type="ChEBI" id="CHEBI:58210"/>
    </ligand>
</feature>
<evidence type="ECO:0000256" key="2">
    <source>
        <dbReference type="ARBA" id="ARBA00022643"/>
    </source>
</evidence>
<evidence type="ECO:0000259" key="7">
    <source>
        <dbReference type="Pfam" id="PF00296"/>
    </source>
</evidence>
<reference evidence="8 9" key="1">
    <citation type="journal article" date="2019" name="Syst. Appl. Microbiol.">
        <title>Characterization of Bifidobacterium species in feaces of the Egyptian fruit bat: Description of B. vespertilionis sp. nov. and B. rousetti sp. nov.</title>
        <authorList>
            <person name="Modesto M."/>
            <person name="Satti M."/>
            <person name="Watanabe K."/>
            <person name="Puglisi E."/>
            <person name="Morelli L."/>
            <person name="Huang C.-H."/>
            <person name="Liou J.-S."/>
            <person name="Miyashita M."/>
            <person name="Tamura T."/>
            <person name="Saito S."/>
            <person name="Mori K."/>
            <person name="Huang L."/>
            <person name="Sciavilla P."/>
            <person name="Sandri C."/>
            <person name="Spiezio C."/>
            <person name="Vitali F."/>
            <person name="Cavalieri D."/>
            <person name="Perpetuini G."/>
            <person name="Tofalo R."/>
            <person name="Bonetti A."/>
            <person name="Arita M."/>
            <person name="Mattarelli P."/>
        </authorList>
    </citation>
    <scope>NUCLEOTIDE SEQUENCE [LARGE SCALE GENOMIC DNA]</scope>
    <source>
        <strain evidence="8 9">RST27</strain>
    </source>
</reference>
<feature type="binding site" evidence="6">
    <location>
        <position position="262"/>
    </location>
    <ligand>
        <name>FMN</name>
        <dbReference type="ChEBI" id="CHEBI:58210"/>
    </ligand>
</feature>
<proteinExistence type="inferred from homology"/>
<name>A0A5M9ZA13_9BIFI</name>
<dbReference type="PIRSF" id="PIRSF000337">
    <property type="entry name" value="NTA_MOA"/>
    <property type="match status" value="1"/>
</dbReference>
<evidence type="ECO:0000256" key="4">
    <source>
        <dbReference type="ARBA" id="ARBA00023033"/>
    </source>
</evidence>
<evidence type="ECO:0000313" key="8">
    <source>
        <dbReference type="EMBL" id="KAA8815353.1"/>
    </source>
</evidence>
<feature type="domain" description="Luciferase-like" evidence="7">
    <location>
        <begin position="66"/>
        <end position="422"/>
    </location>
</feature>
<comment type="similarity">
    <text evidence="5">Belongs to the NtaA/SnaA/DszA monooxygenase family.</text>
</comment>
<feature type="binding site" evidence="6">
    <location>
        <position position="190"/>
    </location>
    <ligand>
        <name>FMN</name>
        <dbReference type="ChEBI" id="CHEBI:58210"/>
    </ligand>
</feature>
<dbReference type="InterPro" id="IPR016215">
    <property type="entry name" value="NTA_MOA"/>
</dbReference>
<dbReference type="PANTHER" id="PTHR30011">
    <property type="entry name" value="ALKANESULFONATE MONOOXYGENASE-RELATED"/>
    <property type="match status" value="1"/>
</dbReference>
<keyword evidence="3" id="KW-0560">Oxidoreductase</keyword>
<feature type="binding site" evidence="6">
    <location>
        <position position="137"/>
    </location>
    <ligand>
        <name>FMN</name>
        <dbReference type="ChEBI" id="CHEBI:58210"/>
    </ligand>
</feature>
<keyword evidence="1 6" id="KW-0285">Flavoprotein</keyword>
<evidence type="ECO:0000256" key="1">
    <source>
        <dbReference type="ARBA" id="ARBA00022630"/>
    </source>
</evidence>
<keyword evidence="2 6" id="KW-0288">FMN</keyword>
<dbReference type="NCBIfam" id="TIGR03860">
    <property type="entry name" value="FMN_nitrolo"/>
    <property type="match status" value="1"/>
</dbReference>
<dbReference type="PANTHER" id="PTHR30011:SF16">
    <property type="entry name" value="C2H2 FINGER DOMAIN TRANSCRIPTION FACTOR (EUROFUNG)-RELATED"/>
    <property type="match status" value="1"/>
</dbReference>
<dbReference type="AlphaFoldDB" id="A0A5M9ZA13"/>
<evidence type="ECO:0000256" key="3">
    <source>
        <dbReference type="ARBA" id="ARBA00023002"/>
    </source>
</evidence>
<comment type="caution">
    <text evidence="8">The sequence shown here is derived from an EMBL/GenBank/DDBJ whole genome shotgun (WGS) entry which is preliminary data.</text>
</comment>
<evidence type="ECO:0000256" key="5">
    <source>
        <dbReference type="ARBA" id="ARBA00033748"/>
    </source>
</evidence>
<accession>A0A5M9ZA13</accession>
<dbReference type="Pfam" id="PF00296">
    <property type="entry name" value="Bac_luciferase"/>
    <property type="match status" value="1"/>
</dbReference>
<organism evidence="8 9">
    <name type="scientific">Bifidobacterium callitrichos</name>
    <dbReference type="NCBI Taxonomy" id="762209"/>
    <lineage>
        <taxon>Bacteria</taxon>
        <taxon>Bacillati</taxon>
        <taxon>Actinomycetota</taxon>
        <taxon>Actinomycetes</taxon>
        <taxon>Bifidobacteriales</taxon>
        <taxon>Bifidobacteriaceae</taxon>
        <taxon>Bifidobacterium</taxon>
    </lineage>
</organism>
<dbReference type="GO" id="GO:0004497">
    <property type="term" value="F:monooxygenase activity"/>
    <property type="evidence" value="ECO:0007669"/>
    <property type="project" value="UniProtKB-KW"/>
</dbReference>
<dbReference type="InterPro" id="IPR036661">
    <property type="entry name" value="Luciferase-like_sf"/>
</dbReference>
<sequence>MSHGGGSGKTAVHRRDHAHAIIRSHERWQQVGDSARQIHFNGFVKDCVGHQSSGMWRYPGDRSADYTKLDHWIELARLFERGRFDAMFIADLVGYFDVYGGNVDSALRTASQLPINDPTTLVSAMAAATHDLGFGVTAGVFYEHPYTFARRMSSLDHITNGRVGWNVVTGYLPSALRNMGQQDIPHDKRYDYADEYIEVLYKLWEGSWEDDAVVRDKAHDVYADPAKVHPINHHGEFFDVPGIHLCEPSPQRTPVIFQAGGSPRGIRFAAENAEAIFVTGPTPELVAPTVRQIRDSLEAAGRGRYDARIFMMLTAITANTEQEAWDKYHDYERYASTEGALTLYSGWIGTDLSKYDLDQPLDDIESNAIQSTAANMQKVTGDDGKRWTVRDIAIRRAIGGNSPVVVGSGEQVADELQRIVDLTDVDGFNLAYVTNPGTFEDIIDYVVPILQERGVYQTDYAPGTLRNKLFGAGDYLKPTHPGYRYKVSK</sequence>
<dbReference type="InterPro" id="IPR051260">
    <property type="entry name" value="Diverse_substr_monoxygenases"/>
</dbReference>
<dbReference type="Proteomes" id="UP000326060">
    <property type="component" value="Unassembled WGS sequence"/>
</dbReference>